<name>A0A9P6FLV1_9FUNG</name>
<sequence>MSLYVISAFITPVTFTVIGFPSAADNTFSVEINKKLYPLTTSKNTFPLWSASVPVSGTSGPVNYRYVQVNKGVAGTGEKFQRRLTSAKATLNEFYDRQTTVSNLPSLKQIYKDIRPKASKAIDDSQVATIHITVDQAALDDMLKNPLDRK</sequence>
<dbReference type="AlphaFoldDB" id="A0A9P6FLV1"/>
<evidence type="ECO:0000313" key="2">
    <source>
        <dbReference type="Proteomes" id="UP000780801"/>
    </source>
</evidence>
<gene>
    <name evidence="1" type="ORF">BGW38_007347</name>
</gene>
<evidence type="ECO:0000313" key="1">
    <source>
        <dbReference type="EMBL" id="KAF9577441.1"/>
    </source>
</evidence>
<reference evidence="1" key="1">
    <citation type="journal article" date="2020" name="Fungal Divers.">
        <title>Resolving the Mortierellaceae phylogeny through synthesis of multi-gene phylogenetics and phylogenomics.</title>
        <authorList>
            <person name="Vandepol N."/>
            <person name="Liber J."/>
            <person name="Desiro A."/>
            <person name="Na H."/>
            <person name="Kennedy M."/>
            <person name="Barry K."/>
            <person name="Grigoriev I.V."/>
            <person name="Miller A.N."/>
            <person name="O'Donnell K."/>
            <person name="Stajich J.E."/>
            <person name="Bonito G."/>
        </authorList>
    </citation>
    <scope>NUCLEOTIDE SEQUENCE</scope>
    <source>
        <strain evidence="1">KOD1015</strain>
    </source>
</reference>
<dbReference type="Proteomes" id="UP000780801">
    <property type="component" value="Unassembled WGS sequence"/>
</dbReference>
<accession>A0A9P6FLV1</accession>
<protein>
    <submittedName>
        <fullName evidence="1">Uncharacterized protein</fullName>
    </submittedName>
</protein>
<feature type="non-terminal residue" evidence="1">
    <location>
        <position position="150"/>
    </location>
</feature>
<organism evidence="1 2">
    <name type="scientific">Lunasporangiospora selenospora</name>
    <dbReference type="NCBI Taxonomy" id="979761"/>
    <lineage>
        <taxon>Eukaryota</taxon>
        <taxon>Fungi</taxon>
        <taxon>Fungi incertae sedis</taxon>
        <taxon>Mucoromycota</taxon>
        <taxon>Mortierellomycotina</taxon>
        <taxon>Mortierellomycetes</taxon>
        <taxon>Mortierellales</taxon>
        <taxon>Mortierellaceae</taxon>
        <taxon>Lunasporangiospora</taxon>
    </lineage>
</organism>
<comment type="caution">
    <text evidence="1">The sequence shown here is derived from an EMBL/GenBank/DDBJ whole genome shotgun (WGS) entry which is preliminary data.</text>
</comment>
<keyword evidence="2" id="KW-1185">Reference proteome</keyword>
<dbReference type="OrthoDB" id="2407456at2759"/>
<dbReference type="EMBL" id="JAABOA010004831">
    <property type="protein sequence ID" value="KAF9577441.1"/>
    <property type="molecule type" value="Genomic_DNA"/>
</dbReference>
<proteinExistence type="predicted"/>